<dbReference type="Proteomes" id="UP000198341">
    <property type="component" value="Chromosome 3"/>
</dbReference>
<dbReference type="RefSeq" id="XP_007514090.1">
    <property type="nucleotide sequence ID" value="XM_007514028.1"/>
</dbReference>
<evidence type="ECO:0000313" key="5">
    <source>
        <dbReference type="EMBL" id="CCO15527.1"/>
    </source>
</evidence>
<sequence>MSGGNGGNNEPVPDDHMKSTAIGPPLNANVMTIPLFQLENGVALKEVKVCYSTYGRLNEDGDNCVLVGHSLTSNSNVDEWWSEFIGGGEGEGKEAKCSLHLEKDFIVCCNYIGSPYGTASPVSENPETPGKIYGSRFPAPVTIRDNVNLQKMVLDRLKVTRLSMCIGGSMGAMLALEFAASFPEYVEKLVLIAGCGKHTDWAIGIGEAQRHAIVSDANFEGGDYDVETGGPKDGLATSRMMAMLSYRAPVSMDEKFSRMNVEGKEHPVRGSAGGENEKENDDDDDHDKAPSREREQTQQKRKSFDNNHVPYWQVESYLQYQGQKFIQRFDANCYLQLTYTLDSHDVSRGRENGDYERVLSKLTHDTLVVGILSDVLYPFALQRELADCMPNAQLYTIDSPHGHDSFLIEINSLNEVIRRWRNGENVEVRDPCESVALLEEQRNRERRQSSSADHAPSSTDVEDSETLKRTVRALREELARVHGNLRAQTARADLYLRKLQALTDDEGENNGKNSETSRQRNKKRAANTFASPHGVIVLSDPGYLNEGFSPIAKASSLGARGPVFGKIKANDTNGDDSNNNNGTSHAGV</sequence>
<evidence type="ECO:0000256" key="3">
    <source>
        <dbReference type="SAM" id="MobiDB-lite"/>
    </source>
</evidence>
<keyword evidence="2" id="KW-0808">Transferase</keyword>
<proteinExistence type="inferred from homology"/>
<dbReference type="PANTHER" id="PTHR32268">
    <property type="entry name" value="HOMOSERINE O-ACETYLTRANSFERASE"/>
    <property type="match status" value="1"/>
</dbReference>
<dbReference type="EMBL" id="FO082276">
    <property type="protein sequence ID" value="CCO15527.1"/>
    <property type="molecule type" value="Genomic_DNA"/>
</dbReference>
<evidence type="ECO:0000259" key="4">
    <source>
        <dbReference type="Pfam" id="PF00561"/>
    </source>
</evidence>
<feature type="domain" description="AB hydrolase-1" evidence="4">
    <location>
        <begin position="123"/>
        <end position="407"/>
    </location>
</feature>
<reference evidence="5 6" key="1">
    <citation type="submission" date="2011-10" db="EMBL/GenBank/DDBJ databases">
        <authorList>
            <person name="Genoscope - CEA"/>
        </authorList>
    </citation>
    <scope>NUCLEOTIDE SEQUENCE [LARGE SCALE GENOMIC DNA]</scope>
    <source>
        <strain evidence="5 6">RCC 1105</strain>
    </source>
</reference>
<dbReference type="STRING" id="41875.K8EC27"/>
<feature type="region of interest" description="Disordered" evidence="3">
    <location>
        <begin position="568"/>
        <end position="588"/>
    </location>
</feature>
<dbReference type="GO" id="GO:0009086">
    <property type="term" value="P:methionine biosynthetic process"/>
    <property type="evidence" value="ECO:0007669"/>
    <property type="project" value="TreeGrafter"/>
</dbReference>
<evidence type="ECO:0000313" key="6">
    <source>
        <dbReference type="Proteomes" id="UP000198341"/>
    </source>
</evidence>
<dbReference type="HAMAP" id="MF_00296">
    <property type="entry name" value="MetX_acyltransf"/>
    <property type="match status" value="1"/>
</dbReference>
<name>K8EC27_9CHLO</name>
<dbReference type="GO" id="GO:0004414">
    <property type="term" value="F:homoserine O-acetyltransferase activity"/>
    <property type="evidence" value="ECO:0007669"/>
    <property type="project" value="TreeGrafter"/>
</dbReference>
<feature type="region of interest" description="Disordered" evidence="3">
    <location>
        <begin position="263"/>
        <end position="305"/>
    </location>
</feature>
<dbReference type="eggNOG" id="ENOG502QRIX">
    <property type="taxonomic scope" value="Eukaryota"/>
</dbReference>
<feature type="compositionally biased region" description="Basic and acidic residues" evidence="3">
    <location>
        <begin position="286"/>
        <end position="305"/>
    </location>
</feature>
<feature type="region of interest" description="Disordered" evidence="3">
    <location>
        <begin position="441"/>
        <end position="467"/>
    </location>
</feature>
<dbReference type="NCBIfam" id="TIGR01392">
    <property type="entry name" value="homoserO_Ac_trn"/>
    <property type="match status" value="1"/>
</dbReference>
<keyword evidence="6" id="KW-1185">Reference proteome</keyword>
<dbReference type="AlphaFoldDB" id="K8EC27"/>
<evidence type="ECO:0000256" key="2">
    <source>
        <dbReference type="ARBA" id="ARBA00022679"/>
    </source>
</evidence>
<evidence type="ECO:0000256" key="1">
    <source>
        <dbReference type="ARBA" id="ARBA00006886"/>
    </source>
</evidence>
<feature type="region of interest" description="Disordered" evidence="3">
    <location>
        <begin position="505"/>
        <end position="528"/>
    </location>
</feature>
<comment type="similarity">
    <text evidence="1">Belongs to the AB hydrolase superfamily. MetX family.</text>
</comment>
<feature type="region of interest" description="Disordered" evidence="3">
    <location>
        <begin position="1"/>
        <end position="23"/>
    </location>
</feature>
<dbReference type="KEGG" id="bpg:Bathy03g02850"/>
<dbReference type="OrthoDB" id="191364at2759"/>
<feature type="compositionally biased region" description="Low complexity" evidence="3">
    <location>
        <begin position="570"/>
        <end position="588"/>
    </location>
</feature>
<organism evidence="5 6">
    <name type="scientific">Bathycoccus prasinos</name>
    <dbReference type="NCBI Taxonomy" id="41875"/>
    <lineage>
        <taxon>Eukaryota</taxon>
        <taxon>Viridiplantae</taxon>
        <taxon>Chlorophyta</taxon>
        <taxon>Mamiellophyceae</taxon>
        <taxon>Mamiellales</taxon>
        <taxon>Bathycoccaceae</taxon>
        <taxon>Bathycoccus</taxon>
    </lineage>
</organism>
<accession>K8EC27</accession>
<dbReference type="SUPFAM" id="SSF53474">
    <property type="entry name" value="alpha/beta-Hydrolases"/>
    <property type="match status" value="1"/>
</dbReference>
<dbReference type="PANTHER" id="PTHR32268:SF11">
    <property type="entry name" value="HOMOSERINE O-ACETYLTRANSFERASE"/>
    <property type="match status" value="1"/>
</dbReference>
<dbReference type="InterPro" id="IPR029058">
    <property type="entry name" value="AB_hydrolase_fold"/>
</dbReference>
<dbReference type="InterPro" id="IPR008220">
    <property type="entry name" value="HAT_MetX-like"/>
</dbReference>
<dbReference type="Gene3D" id="3.40.50.1820">
    <property type="entry name" value="alpha/beta hydrolase"/>
    <property type="match status" value="1"/>
</dbReference>
<dbReference type="GeneID" id="19016822"/>
<dbReference type="InterPro" id="IPR000073">
    <property type="entry name" value="AB_hydrolase_1"/>
</dbReference>
<gene>
    <name evidence="5" type="ORF">Bathy03g02850</name>
</gene>
<dbReference type="GO" id="GO:0009092">
    <property type="term" value="P:homoserine metabolic process"/>
    <property type="evidence" value="ECO:0007669"/>
    <property type="project" value="TreeGrafter"/>
</dbReference>
<dbReference type="Pfam" id="PF00561">
    <property type="entry name" value="Abhydrolase_1"/>
    <property type="match status" value="1"/>
</dbReference>
<protein>
    <submittedName>
        <fullName evidence="5">Homoserine O-acetyltransferase</fullName>
    </submittedName>
</protein>